<dbReference type="RefSeq" id="WP_179973480.1">
    <property type="nucleotide sequence ID" value="NZ_AP022593.1"/>
</dbReference>
<dbReference type="KEGG" id="marz:MARA_36790"/>
<comment type="subcellular location">
    <subcellularLocation>
        <location evidence="1">Membrane</location>
    </subcellularLocation>
</comment>
<organism evidence="5 6">
    <name type="scientific">Mycolicibacterium arabiense</name>
    <dbReference type="NCBI Taxonomy" id="1286181"/>
    <lineage>
        <taxon>Bacteria</taxon>
        <taxon>Bacillati</taxon>
        <taxon>Actinomycetota</taxon>
        <taxon>Actinomycetes</taxon>
        <taxon>Mycobacteriales</taxon>
        <taxon>Mycobacteriaceae</taxon>
        <taxon>Mycolicibacterium</taxon>
    </lineage>
</organism>
<feature type="transmembrane region" description="Helical" evidence="4">
    <location>
        <begin position="215"/>
        <end position="235"/>
    </location>
</feature>
<evidence type="ECO:0000313" key="5">
    <source>
        <dbReference type="EMBL" id="BBY50211.1"/>
    </source>
</evidence>
<accession>A0A7I7S1B6</accession>
<keyword evidence="2 4" id="KW-0472">Membrane</keyword>
<evidence type="ECO:0000256" key="4">
    <source>
        <dbReference type="SAM" id="Phobius"/>
    </source>
</evidence>
<evidence type="ECO:0000256" key="2">
    <source>
        <dbReference type="ARBA" id="ARBA00023136"/>
    </source>
</evidence>
<dbReference type="PANTHER" id="PTHR37042">
    <property type="entry name" value="OUTER MEMBRANE PROTEIN RV1973"/>
    <property type="match status" value="1"/>
</dbReference>
<feature type="compositionally biased region" description="Low complexity" evidence="3">
    <location>
        <begin position="101"/>
        <end position="110"/>
    </location>
</feature>
<dbReference type="EMBL" id="AP022593">
    <property type="protein sequence ID" value="BBY50211.1"/>
    <property type="molecule type" value="Genomic_DNA"/>
</dbReference>
<evidence type="ECO:0000256" key="1">
    <source>
        <dbReference type="ARBA" id="ARBA00004370"/>
    </source>
</evidence>
<feature type="compositionally biased region" description="Low complexity" evidence="3">
    <location>
        <begin position="142"/>
        <end position="156"/>
    </location>
</feature>
<evidence type="ECO:0008006" key="7">
    <source>
        <dbReference type="Google" id="ProtNLM"/>
    </source>
</evidence>
<keyword evidence="4" id="KW-1133">Transmembrane helix</keyword>
<feature type="region of interest" description="Disordered" evidence="3">
    <location>
        <begin position="142"/>
        <end position="201"/>
    </location>
</feature>
<dbReference type="Proteomes" id="UP000467428">
    <property type="component" value="Chromosome"/>
</dbReference>
<dbReference type="AlphaFoldDB" id="A0A7I7S1B6"/>
<geneLocation type="plasmid" evidence="6">
    <name>pjcm18538 dna</name>
</geneLocation>
<reference evidence="5 6" key="1">
    <citation type="journal article" date="2019" name="Emerg. Microbes Infect.">
        <title>Comprehensive subspecies identification of 175 nontuberculous mycobacteria species based on 7547 genomic profiles.</title>
        <authorList>
            <person name="Matsumoto Y."/>
            <person name="Kinjo T."/>
            <person name="Motooka D."/>
            <person name="Nabeya D."/>
            <person name="Jung N."/>
            <person name="Uechi K."/>
            <person name="Horii T."/>
            <person name="Iida T."/>
            <person name="Fujita J."/>
            <person name="Nakamura S."/>
        </authorList>
    </citation>
    <scope>NUCLEOTIDE SEQUENCE [LARGE SCALE GENOMIC DNA]</scope>
    <source>
        <strain evidence="5 6">JCM 18538</strain>
    </source>
</reference>
<keyword evidence="4" id="KW-0812">Transmembrane</keyword>
<feature type="compositionally biased region" description="Acidic residues" evidence="3">
    <location>
        <begin position="89"/>
        <end position="100"/>
    </location>
</feature>
<evidence type="ECO:0000313" key="6">
    <source>
        <dbReference type="Proteomes" id="UP000467428"/>
    </source>
</evidence>
<name>A0A7I7S1B6_9MYCO</name>
<keyword evidence="6" id="KW-1185">Reference proteome</keyword>
<evidence type="ECO:0000256" key="3">
    <source>
        <dbReference type="SAM" id="MobiDB-lite"/>
    </source>
</evidence>
<proteinExistence type="predicted"/>
<feature type="compositionally biased region" description="Low complexity" evidence="3">
    <location>
        <begin position="63"/>
        <end position="85"/>
    </location>
</feature>
<feature type="region of interest" description="Disordered" evidence="3">
    <location>
        <begin position="1"/>
        <end position="129"/>
    </location>
</feature>
<gene>
    <name evidence="5" type="ORF">MARA_36790</name>
</gene>
<dbReference type="PANTHER" id="PTHR37042:SF4">
    <property type="entry name" value="OUTER MEMBRANE PROTEIN RV1973"/>
    <property type="match status" value="1"/>
</dbReference>
<sequence>MEDQQAGPGDLTAGAVPQGKSARRHRLPRQKPTSTEPITATDPADESDSATTTSEHLEDTVADETAAGDTAEAAEGDTAVGGDTAVEGDTAEDAPAEEAAEPGAVADAGVSPPQKRRFPWRRTKSVAPVAAAPAVVEPAAVEPAAVEGDEAPAPAETTVTDGVDEPAVTDGSLEPDAETATEDATVDGTDPGGDTEPEPEPVLVPHRKAGKKLKIAAVAAGVLFIGAAAFAGATLQPFLADRAEAHVKFEVAKISADAITTLWTYTPEDMDALPDRAERFLGGDFASDYRRYIDSIVEPNKQAQISNNTQVMGTAVESLTPTAATALVFTNSVATSPVTKGIPSLRYLSYRLDLENRDNTWLITRMTAVTSLDLTPRL</sequence>
<protein>
    <recommendedName>
        <fullName evidence="7">Mammalian cell entry protein</fullName>
    </recommendedName>
</protein>
<feature type="compositionally biased region" description="Basic residues" evidence="3">
    <location>
        <begin position="114"/>
        <end position="124"/>
    </location>
</feature>
<feature type="compositionally biased region" description="Acidic residues" evidence="3">
    <location>
        <begin position="173"/>
        <end position="185"/>
    </location>
</feature>
<dbReference type="GO" id="GO:0016020">
    <property type="term" value="C:membrane"/>
    <property type="evidence" value="ECO:0007669"/>
    <property type="project" value="UniProtKB-SubCell"/>
</dbReference>